<feature type="domain" description="LytR/CpsA/Psr regulator C-terminal" evidence="3">
    <location>
        <begin position="326"/>
        <end position="414"/>
    </location>
</feature>
<evidence type="ECO:0008006" key="6">
    <source>
        <dbReference type="Google" id="ProtNLM"/>
    </source>
</evidence>
<feature type="region of interest" description="Disordered" evidence="1">
    <location>
        <begin position="290"/>
        <end position="319"/>
    </location>
</feature>
<dbReference type="InterPro" id="IPR029030">
    <property type="entry name" value="Caspase-like_dom_sf"/>
</dbReference>
<dbReference type="Gene3D" id="3.40.50.1460">
    <property type="match status" value="1"/>
</dbReference>
<dbReference type="Pfam" id="PF00656">
    <property type="entry name" value="Peptidase_C14"/>
    <property type="match status" value="1"/>
</dbReference>
<sequence length="432" mass="45644">MRLPDPARSRAILIGTTDYQRLPDLPAVRANLRDLAAALTDPDLGGFAPEHCVVLANPTSVREVYRALREQTKAQDTVLVYFAGHGLISSGKGELHLALSDTDPDEVRVSALAFDVVREVLRESPAANRVLVLDCCFSGRALPEAMGTVVGQVEVTGTYTLAATPPNAVALAPKGHTHTAFTGELLHVLTHGVANDSELLGLDDIYRAVHSRMSAHGYPLPGSAGSHNAGLLALARNPVHHPRPLPPVAERHRFPWGTVVVAAALGIATAFAGWFAYESFTPDPFDALHAPTSSSSTPTSAPAKPVAATTTTTPTAPTSVTEKPVIKVYNNSSVPGLGAKAAEDIGDLGYDVAPGGNYSGGTIPMTTVYFRAGDQHERELAEKVATDLGARCKSRFDEVEDDLPGVLVIVTNDYHSPEKLPAGETRPPVTCD</sequence>
<dbReference type="InterPro" id="IPR027381">
    <property type="entry name" value="LytR/CpsA/Psr_C"/>
</dbReference>
<organism evidence="4 5">
    <name type="scientific">Actinokineospora globicatena</name>
    <dbReference type="NCBI Taxonomy" id="103729"/>
    <lineage>
        <taxon>Bacteria</taxon>
        <taxon>Bacillati</taxon>
        <taxon>Actinomycetota</taxon>
        <taxon>Actinomycetes</taxon>
        <taxon>Pseudonocardiales</taxon>
        <taxon>Pseudonocardiaceae</taxon>
        <taxon>Actinokineospora</taxon>
    </lineage>
</organism>
<evidence type="ECO:0000313" key="4">
    <source>
        <dbReference type="EMBL" id="GLW92805.1"/>
    </source>
</evidence>
<evidence type="ECO:0000259" key="3">
    <source>
        <dbReference type="Pfam" id="PF13399"/>
    </source>
</evidence>
<keyword evidence="5" id="KW-1185">Reference proteome</keyword>
<gene>
    <name evidence="4" type="ORF">Aglo03_36210</name>
</gene>
<protein>
    <recommendedName>
        <fullName evidence="6">Caspase domain-containing protein</fullName>
    </recommendedName>
</protein>
<dbReference type="RefSeq" id="WP_285611281.1">
    <property type="nucleotide sequence ID" value="NZ_BSSD01000005.1"/>
</dbReference>
<evidence type="ECO:0000256" key="1">
    <source>
        <dbReference type="SAM" id="MobiDB-lite"/>
    </source>
</evidence>
<evidence type="ECO:0000259" key="2">
    <source>
        <dbReference type="Pfam" id="PF00656"/>
    </source>
</evidence>
<comment type="caution">
    <text evidence="4">The sequence shown here is derived from an EMBL/GenBank/DDBJ whole genome shotgun (WGS) entry which is preliminary data.</text>
</comment>
<feature type="domain" description="Peptidase C14 caspase" evidence="2">
    <location>
        <begin position="9"/>
        <end position="214"/>
    </location>
</feature>
<name>A0A9W6QN52_9PSEU</name>
<dbReference type="NCBIfam" id="NF047832">
    <property type="entry name" value="caspase_w_EACC1"/>
    <property type="match status" value="1"/>
</dbReference>
<evidence type="ECO:0000313" key="5">
    <source>
        <dbReference type="Proteomes" id="UP001165042"/>
    </source>
</evidence>
<reference evidence="4" key="1">
    <citation type="submission" date="2023-02" db="EMBL/GenBank/DDBJ databases">
        <title>Actinokineospora globicatena NBRC 15670.</title>
        <authorList>
            <person name="Ichikawa N."/>
            <person name="Sato H."/>
            <person name="Tonouchi N."/>
        </authorList>
    </citation>
    <scope>NUCLEOTIDE SEQUENCE</scope>
    <source>
        <strain evidence="4">NBRC 15670</strain>
    </source>
</reference>
<dbReference type="GO" id="GO:0004197">
    <property type="term" value="F:cysteine-type endopeptidase activity"/>
    <property type="evidence" value="ECO:0007669"/>
    <property type="project" value="InterPro"/>
</dbReference>
<dbReference type="AlphaFoldDB" id="A0A9W6QN52"/>
<dbReference type="Pfam" id="PF13399">
    <property type="entry name" value="LytR_C"/>
    <property type="match status" value="1"/>
</dbReference>
<proteinExistence type="predicted"/>
<dbReference type="Gene3D" id="3.30.70.2390">
    <property type="match status" value="1"/>
</dbReference>
<dbReference type="Proteomes" id="UP001165042">
    <property type="component" value="Unassembled WGS sequence"/>
</dbReference>
<dbReference type="EMBL" id="BSSD01000005">
    <property type="protein sequence ID" value="GLW92805.1"/>
    <property type="molecule type" value="Genomic_DNA"/>
</dbReference>
<dbReference type="SUPFAM" id="SSF52129">
    <property type="entry name" value="Caspase-like"/>
    <property type="match status" value="1"/>
</dbReference>
<dbReference type="InterPro" id="IPR011600">
    <property type="entry name" value="Pept_C14_caspase"/>
</dbReference>
<accession>A0A9W6QN52</accession>
<dbReference type="GO" id="GO:0006508">
    <property type="term" value="P:proteolysis"/>
    <property type="evidence" value="ECO:0007669"/>
    <property type="project" value="InterPro"/>
</dbReference>